<dbReference type="Proteomes" id="UP001254608">
    <property type="component" value="Unassembled WGS sequence"/>
</dbReference>
<keyword evidence="6 7" id="KW-0408">Iron</keyword>
<keyword evidence="4 7" id="KW-0732">Signal</keyword>
<evidence type="ECO:0000313" key="11">
    <source>
        <dbReference type="Proteomes" id="UP001254608"/>
    </source>
</evidence>
<dbReference type="InterPro" id="IPR005616">
    <property type="entry name" value="CcmH/CycL/Ccl2/NrfF_N"/>
</dbReference>
<dbReference type="PANTHER" id="PTHR47870:SF1">
    <property type="entry name" value="CYTOCHROME C-TYPE BIOGENESIS PROTEIN CCMH"/>
    <property type="match status" value="1"/>
</dbReference>
<keyword evidence="7" id="KW-0812">Transmembrane</keyword>
<comment type="caution">
    <text evidence="10">The sequence shown here is derived from an EMBL/GenBank/DDBJ whole genome shotgun (WGS) entry which is preliminary data.</text>
</comment>
<dbReference type="InterPro" id="IPR038297">
    <property type="entry name" value="CcmH/CycL/NrfF/Ccl2_sf"/>
</dbReference>
<dbReference type="CDD" id="cd16378">
    <property type="entry name" value="CcmH_N"/>
    <property type="match status" value="1"/>
</dbReference>
<gene>
    <name evidence="10" type="ORF">RM530_13475</name>
</gene>
<proteinExistence type="inferred from homology"/>
<evidence type="ECO:0000256" key="3">
    <source>
        <dbReference type="ARBA" id="ARBA00022723"/>
    </source>
</evidence>
<keyword evidence="7" id="KW-1133">Transmembrane helix</keyword>
<feature type="signal peptide" evidence="7">
    <location>
        <begin position="1"/>
        <end position="24"/>
    </location>
</feature>
<feature type="transmembrane region" description="Helical" evidence="7">
    <location>
        <begin position="101"/>
        <end position="119"/>
    </location>
</feature>
<evidence type="ECO:0000256" key="4">
    <source>
        <dbReference type="ARBA" id="ARBA00022729"/>
    </source>
</evidence>
<evidence type="ECO:0000256" key="5">
    <source>
        <dbReference type="ARBA" id="ARBA00022748"/>
    </source>
</evidence>
<name>A0ABU2WKG9_9GAMM</name>
<organism evidence="10 11">
    <name type="scientific">Banduia mediterranea</name>
    <dbReference type="NCBI Taxonomy" id="3075609"/>
    <lineage>
        <taxon>Bacteria</taxon>
        <taxon>Pseudomonadati</taxon>
        <taxon>Pseudomonadota</taxon>
        <taxon>Gammaproteobacteria</taxon>
        <taxon>Nevskiales</taxon>
        <taxon>Algiphilaceae</taxon>
        <taxon>Banduia</taxon>
    </lineage>
</organism>
<dbReference type="Gene3D" id="1.10.8.640">
    <property type="entry name" value="Cytochrome C biogenesis protein"/>
    <property type="match status" value="1"/>
</dbReference>
<feature type="domain" description="CcmH/CycL/Ccl2/NrfF N-terminal" evidence="9">
    <location>
        <begin position="21"/>
        <end position="142"/>
    </location>
</feature>
<evidence type="ECO:0000313" key="10">
    <source>
        <dbReference type="EMBL" id="MDT0498367.1"/>
    </source>
</evidence>
<evidence type="ECO:0000256" key="1">
    <source>
        <dbReference type="ARBA" id="ARBA00010342"/>
    </source>
</evidence>
<keyword evidence="7" id="KW-0472">Membrane</keyword>
<dbReference type="PANTHER" id="PTHR47870">
    <property type="entry name" value="CYTOCHROME C-TYPE BIOGENESIS PROTEIN CCMH"/>
    <property type="match status" value="1"/>
</dbReference>
<protein>
    <recommendedName>
        <fullName evidence="7">Cytochrome c-type biogenesis protein</fullName>
    </recommendedName>
</protein>
<feature type="chain" id="PRO_5044987580" description="Cytochrome c-type biogenesis protein" evidence="7">
    <location>
        <begin position="25"/>
        <end position="147"/>
    </location>
</feature>
<comment type="similarity">
    <text evidence="1 7">Belongs to the CcmH/CycL/Ccl2/NrfF family.</text>
</comment>
<evidence type="ECO:0000256" key="7">
    <source>
        <dbReference type="RuleBase" id="RU364112"/>
    </source>
</evidence>
<reference evidence="10 11" key="1">
    <citation type="submission" date="2023-09" db="EMBL/GenBank/DDBJ databases">
        <authorList>
            <person name="Rey-Velasco X."/>
        </authorList>
    </citation>
    <scope>NUCLEOTIDE SEQUENCE [LARGE SCALE GENOMIC DNA]</scope>
    <source>
        <strain evidence="10 11">W345</strain>
    </source>
</reference>
<dbReference type="EMBL" id="JAVRIC010000020">
    <property type="protein sequence ID" value="MDT0498367.1"/>
    <property type="molecule type" value="Genomic_DNA"/>
</dbReference>
<evidence type="ECO:0000256" key="8">
    <source>
        <dbReference type="SAM" id="MobiDB-lite"/>
    </source>
</evidence>
<keyword evidence="2 7" id="KW-0349">Heme</keyword>
<dbReference type="Pfam" id="PF03918">
    <property type="entry name" value="CcmH"/>
    <property type="match status" value="1"/>
</dbReference>
<keyword evidence="5" id="KW-0201">Cytochrome c-type biogenesis</keyword>
<dbReference type="RefSeq" id="WP_311365773.1">
    <property type="nucleotide sequence ID" value="NZ_JAVRIC010000020.1"/>
</dbReference>
<evidence type="ECO:0000259" key="9">
    <source>
        <dbReference type="Pfam" id="PF03918"/>
    </source>
</evidence>
<comment type="function">
    <text evidence="7">Possible subunit of a heme lyase.</text>
</comment>
<evidence type="ECO:0000256" key="6">
    <source>
        <dbReference type="ARBA" id="ARBA00023004"/>
    </source>
</evidence>
<accession>A0ABU2WKG9</accession>
<feature type="compositionally biased region" description="Basic and acidic residues" evidence="8">
    <location>
        <begin position="134"/>
        <end position="147"/>
    </location>
</feature>
<evidence type="ECO:0000256" key="2">
    <source>
        <dbReference type="ARBA" id="ARBA00022617"/>
    </source>
</evidence>
<dbReference type="InterPro" id="IPR051263">
    <property type="entry name" value="C-type_cytochrome_biogenesis"/>
</dbReference>
<feature type="region of interest" description="Disordered" evidence="8">
    <location>
        <begin position="126"/>
        <end position="147"/>
    </location>
</feature>
<keyword evidence="11" id="KW-1185">Reference proteome</keyword>
<keyword evidence="3 7" id="KW-0479">Metal-binding</keyword>
<sequence length="147" mass="16780">MTRMGLSAAMIAGLWMGAMSSAWALDPEQQARYQSLVHQLRCLVCQNQSIAESNADLANDLREQVRTQIEAGRSDQEILDYMSDRYGDFVLYKPPLERKTIVLWVGPFLILLLAAFIAWRSGRRTAKSEPSAPDQERLRRLLERENP</sequence>